<dbReference type="eggNOG" id="KOG2725">
    <property type="taxonomic scope" value="Eukaryota"/>
</dbReference>
<comment type="catalytic activity">
    <reaction evidence="11">
        <text>Fe(II)-heme o + 2 A + H2O = Fe(II)-heme a + 2 AH2</text>
        <dbReference type="Rhea" id="RHEA:63388"/>
        <dbReference type="ChEBI" id="CHEBI:13193"/>
        <dbReference type="ChEBI" id="CHEBI:15377"/>
        <dbReference type="ChEBI" id="CHEBI:17499"/>
        <dbReference type="ChEBI" id="CHEBI:60530"/>
        <dbReference type="ChEBI" id="CHEBI:61715"/>
        <dbReference type="EC" id="1.17.99.9"/>
    </reaction>
    <physiologicalReaction direction="left-to-right" evidence="11">
        <dbReference type="Rhea" id="RHEA:63389"/>
    </physiologicalReaction>
</comment>
<protein>
    <submittedName>
        <fullName evidence="13">Cytochrome c oxidase assembly protein COX15 homolog</fullName>
    </submittedName>
</protein>
<feature type="transmembrane region" description="Helical" evidence="12">
    <location>
        <begin position="55"/>
        <end position="75"/>
    </location>
</feature>
<comment type="cofactor">
    <cofactor evidence="1">
        <name>heme b</name>
        <dbReference type="ChEBI" id="CHEBI:60344"/>
    </cofactor>
</comment>
<feature type="transmembrane region" description="Helical" evidence="12">
    <location>
        <begin position="170"/>
        <end position="188"/>
    </location>
</feature>
<evidence type="ECO:0000256" key="11">
    <source>
        <dbReference type="ARBA" id="ARBA00048044"/>
    </source>
</evidence>
<keyword evidence="7" id="KW-0408">Iron</keyword>
<keyword evidence="5 12" id="KW-1133">Transmembrane helix</keyword>
<dbReference type="AlphaFoldDB" id="A0A1W2WJB6"/>
<dbReference type="GO" id="GO:0005743">
    <property type="term" value="C:mitochondrial inner membrane"/>
    <property type="evidence" value="ECO:0000318"/>
    <property type="project" value="GO_Central"/>
</dbReference>
<dbReference type="Proteomes" id="UP000008144">
    <property type="component" value="Unassembled WGS sequence"/>
</dbReference>
<dbReference type="PANTHER" id="PTHR23289">
    <property type="entry name" value="CYTOCHROME C OXIDASE ASSEMBLY PROTEIN COX15"/>
    <property type="match status" value="1"/>
</dbReference>
<evidence type="ECO:0000256" key="8">
    <source>
        <dbReference type="ARBA" id="ARBA00023133"/>
    </source>
</evidence>
<dbReference type="InterPro" id="IPR023754">
    <property type="entry name" value="HemeA_Synthase_type2"/>
</dbReference>
<evidence type="ECO:0000256" key="6">
    <source>
        <dbReference type="ARBA" id="ARBA00023002"/>
    </source>
</evidence>
<feature type="transmembrane region" description="Helical" evidence="12">
    <location>
        <begin position="140"/>
        <end position="158"/>
    </location>
</feature>
<dbReference type="OMA" id="AFVCYSW"/>
<feature type="transmembrane region" description="Helical" evidence="12">
    <location>
        <begin position="213"/>
        <end position="234"/>
    </location>
</feature>
<dbReference type="InParanoid" id="A0A1W2WJB6"/>
<evidence type="ECO:0000256" key="5">
    <source>
        <dbReference type="ARBA" id="ARBA00022989"/>
    </source>
</evidence>
<keyword evidence="8" id="KW-0350">Heme biosynthesis</keyword>
<proteinExistence type="inferred from homology"/>
<evidence type="ECO:0000256" key="3">
    <source>
        <dbReference type="ARBA" id="ARBA00022692"/>
    </source>
</evidence>
<dbReference type="OrthoDB" id="1726137at2759"/>
<dbReference type="GO" id="GO:0120547">
    <property type="term" value="F:heme A synthase activity"/>
    <property type="evidence" value="ECO:0007669"/>
    <property type="project" value="UniProtKB-EC"/>
</dbReference>
<dbReference type="GeneID" id="100179184"/>
<accession>A0A1W2WJB6</accession>
<evidence type="ECO:0000256" key="12">
    <source>
        <dbReference type="SAM" id="Phobius"/>
    </source>
</evidence>
<comment type="pathway">
    <text evidence="10">Porphyrin-containing compound metabolism; heme A biosynthesis; heme A from heme O: step 1/1.</text>
</comment>
<evidence type="ECO:0000313" key="13">
    <source>
        <dbReference type="Ensembl" id="ENSCINP00000001332.3"/>
    </source>
</evidence>
<dbReference type="GO" id="GO:0006784">
    <property type="term" value="P:heme A biosynthetic process"/>
    <property type="evidence" value="ECO:0000318"/>
    <property type="project" value="GO_Central"/>
</dbReference>
<dbReference type="GO" id="GO:0046872">
    <property type="term" value="F:metal ion binding"/>
    <property type="evidence" value="ECO:0007669"/>
    <property type="project" value="UniProtKB-KW"/>
</dbReference>
<reference evidence="14" key="1">
    <citation type="journal article" date="2002" name="Science">
        <title>The draft genome of Ciona intestinalis: insights into chordate and vertebrate origins.</title>
        <authorList>
            <person name="Dehal P."/>
            <person name="Satou Y."/>
            <person name="Campbell R.K."/>
            <person name="Chapman J."/>
            <person name="Degnan B."/>
            <person name="De Tomaso A."/>
            <person name="Davidson B."/>
            <person name="Di Gregorio A."/>
            <person name="Gelpke M."/>
            <person name="Goodstein D.M."/>
            <person name="Harafuji N."/>
            <person name="Hastings K.E."/>
            <person name="Ho I."/>
            <person name="Hotta K."/>
            <person name="Huang W."/>
            <person name="Kawashima T."/>
            <person name="Lemaire P."/>
            <person name="Martinez D."/>
            <person name="Meinertzhagen I.A."/>
            <person name="Necula S."/>
            <person name="Nonaka M."/>
            <person name="Putnam N."/>
            <person name="Rash S."/>
            <person name="Saiga H."/>
            <person name="Satake M."/>
            <person name="Terry A."/>
            <person name="Yamada L."/>
            <person name="Wang H.G."/>
            <person name="Awazu S."/>
            <person name="Azumi K."/>
            <person name="Boore J."/>
            <person name="Branno M."/>
            <person name="Chin-Bow S."/>
            <person name="DeSantis R."/>
            <person name="Doyle S."/>
            <person name="Francino P."/>
            <person name="Keys D.N."/>
            <person name="Haga S."/>
            <person name="Hayashi H."/>
            <person name="Hino K."/>
            <person name="Imai K.S."/>
            <person name="Inaba K."/>
            <person name="Kano S."/>
            <person name="Kobayashi K."/>
            <person name="Kobayashi M."/>
            <person name="Lee B.I."/>
            <person name="Makabe K.W."/>
            <person name="Manohar C."/>
            <person name="Matassi G."/>
            <person name="Medina M."/>
            <person name="Mochizuki Y."/>
            <person name="Mount S."/>
            <person name="Morishita T."/>
            <person name="Miura S."/>
            <person name="Nakayama A."/>
            <person name="Nishizaka S."/>
            <person name="Nomoto H."/>
            <person name="Ohta F."/>
            <person name="Oishi K."/>
            <person name="Rigoutsos I."/>
            <person name="Sano M."/>
            <person name="Sasaki A."/>
            <person name="Sasakura Y."/>
            <person name="Shoguchi E."/>
            <person name="Shin-i T."/>
            <person name="Spagnuolo A."/>
            <person name="Stainier D."/>
            <person name="Suzuki M.M."/>
            <person name="Tassy O."/>
            <person name="Takatori N."/>
            <person name="Tokuoka M."/>
            <person name="Yagi K."/>
            <person name="Yoshizaki F."/>
            <person name="Wada S."/>
            <person name="Zhang C."/>
            <person name="Hyatt P.D."/>
            <person name="Larimer F."/>
            <person name="Detter C."/>
            <person name="Doggett N."/>
            <person name="Glavina T."/>
            <person name="Hawkins T."/>
            <person name="Richardson P."/>
            <person name="Lucas S."/>
            <person name="Kohara Y."/>
            <person name="Levine M."/>
            <person name="Satoh N."/>
            <person name="Rokhsar D.S."/>
        </authorList>
    </citation>
    <scope>NUCLEOTIDE SEQUENCE [LARGE SCALE GENOMIC DNA]</scope>
</reference>
<keyword evidence="4" id="KW-0479">Metal-binding</keyword>
<evidence type="ECO:0000256" key="1">
    <source>
        <dbReference type="ARBA" id="ARBA00001970"/>
    </source>
</evidence>
<dbReference type="STRING" id="7719.ENSCINP00000001332"/>
<dbReference type="HAMAP" id="MF_01665">
    <property type="entry name" value="HemeA_synth_type2"/>
    <property type="match status" value="1"/>
</dbReference>
<reference evidence="13" key="2">
    <citation type="submission" date="2025-08" db="UniProtKB">
        <authorList>
            <consortium name="Ensembl"/>
        </authorList>
    </citation>
    <scope>IDENTIFICATION</scope>
</reference>
<comment type="subcellular location">
    <subcellularLocation>
        <location evidence="2">Membrane</location>
        <topology evidence="2">Multi-pass membrane protein</topology>
    </subcellularLocation>
</comment>
<accession>F6Q512</accession>
<evidence type="ECO:0000256" key="7">
    <source>
        <dbReference type="ARBA" id="ARBA00023004"/>
    </source>
</evidence>
<dbReference type="RefSeq" id="XP_002130051.1">
    <property type="nucleotide sequence ID" value="XM_002130015.3"/>
</dbReference>
<keyword evidence="3 12" id="KW-0812">Transmembrane</keyword>
<dbReference type="RefSeq" id="XP_018671544.1">
    <property type="nucleotide sequence ID" value="XM_018815999.2"/>
</dbReference>
<dbReference type="PANTHER" id="PTHR23289:SF2">
    <property type="entry name" value="CYTOCHROME C OXIDASE ASSEMBLY PROTEIN COX15 HOMOLOG"/>
    <property type="match status" value="1"/>
</dbReference>
<dbReference type="InterPro" id="IPR003780">
    <property type="entry name" value="COX15/CtaA_fam"/>
</dbReference>
<keyword evidence="6" id="KW-0560">Oxidoreductase</keyword>
<evidence type="ECO:0000313" key="14">
    <source>
        <dbReference type="Proteomes" id="UP000008144"/>
    </source>
</evidence>
<dbReference type="GeneTree" id="ENSGT00390000002223"/>
<reference evidence="13" key="3">
    <citation type="submission" date="2025-09" db="UniProtKB">
        <authorList>
            <consortium name="Ensembl"/>
        </authorList>
    </citation>
    <scope>IDENTIFICATION</scope>
</reference>
<organism evidence="13 14">
    <name type="scientific">Ciona intestinalis</name>
    <name type="common">Transparent sea squirt</name>
    <name type="synonym">Ascidia intestinalis</name>
    <dbReference type="NCBI Taxonomy" id="7719"/>
    <lineage>
        <taxon>Eukaryota</taxon>
        <taxon>Metazoa</taxon>
        <taxon>Chordata</taxon>
        <taxon>Tunicata</taxon>
        <taxon>Ascidiacea</taxon>
        <taxon>Phlebobranchia</taxon>
        <taxon>Cionidae</taxon>
        <taxon>Ciona</taxon>
    </lineage>
</organism>
<dbReference type="Pfam" id="PF02628">
    <property type="entry name" value="COX15-CtaA"/>
    <property type="match status" value="1"/>
</dbReference>
<evidence type="ECO:0000256" key="10">
    <source>
        <dbReference type="ARBA" id="ARBA00044501"/>
    </source>
</evidence>
<dbReference type="FunCoup" id="A0A1W2WJB6">
    <property type="interactions" value="251"/>
</dbReference>
<gene>
    <name evidence="13" type="primary">LOC100179184</name>
</gene>
<feature type="transmembrane region" description="Helical" evidence="12">
    <location>
        <begin position="255"/>
        <end position="276"/>
    </location>
</feature>
<keyword evidence="9 12" id="KW-0472">Membrane</keyword>
<evidence type="ECO:0000256" key="4">
    <source>
        <dbReference type="ARBA" id="ARBA00022723"/>
    </source>
</evidence>
<dbReference type="KEGG" id="cin:100179184"/>
<dbReference type="GO" id="GO:0016653">
    <property type="term" value="F:oxidoreductase activity, acting on NAD(P)H, heme protein as acceptor"/>
    <property type="evidence" value="ECO:0000318"/>
    <property type="project" value="GO_Central"/>
</dbReference>
<dbReference type="Ensembl" id="ENSCINT00000001332.3">
    <property type="protein sequence ID" value="ENSCINP00000001332.3"/>
    <property type="gene ID" value="ENSCING00000000724.3"/>
</dbReference>
<sequence length="397" mass="44893">MMYGSWCIRRIASSLRRGGQSTNVAFKQLKSLPIQHSRHSVTVATNINTGTRKVVGWWLAGCCGMTVGAVVIGGVTRLTESGLSMVDWHLIKGMKPPHTEEEWMEEFGKYQQYPEFKILNHDMTLKEFKFIWHMEYGHRMWGRMIGVAYFLPMFYFMGRGWLNKGMKIRTGLLGGLLVFQGLLGWYMVKSGLEDNFKSSDIPRVSQYRLASHLGSAFLLYTGLLWSSLSILLPQKPIPTTKAIGSLRRLVYSTKGLVFITALSGAFVAGLDAGLTYNTYPKMADRWLPSDLLGFKPKWLNFFENPTTVQFDHRLLGHATLALVTYTWYKVRKTPGLHPRILLASNLMLGMGWLQVILGISTLLTFVPTHLAATHQSGSLTLLSFTVWLAHELKRIPK</sequence>
<feature type="transmembrane region" description="Helical" evidence="12">
    <location>
        <begin position="340"/>
        <end position="366"/>
    </location>
</feature>
<name>A0A1W2WJB6_CIOIN</name>
<evidence type="ECO:0000256" key="2">
    <source>
        <dbReference type="ARBA" id="ARBA00004141"/>
    </source>
</evidence>
<evidence type="ECO:0000256" key="9">
    <source>
        <dbReference type="ARBA" id="ARBA00023136"/>
    </source>
</evidence>
<keyword evidence="14" id="KW-1185">Reference proteome</keyword>